<dbReference type="EMBL" id="JACHIP010000002">
    <property type="protein sequence ID" value="MBB5056564.1"/>
    <property type="molecule type" value="Genomic_DNA"/>
</dbReference>
<dbReference type="PANTHER" id="PTHR34387:SF2">
    <property type="entry name" value="SLR1258 PROTEIN"/>
    <property type="match status" value="1"/>
</dbReference>
<dbReference type="AlphaFoldDB" id="A0A7W7ZBI4"/>
<proteinExistence type="predicted"/>
<name>A0A7W7ZBI4_9BACT</name>
<evidence type="ECO:0008006" key="4">
    <source>
        <dbReference type="Google" id="ProtNLM"/>
    </source>
</evidence>
<organism evidence="2 3">
    <name type="scientific">Granulicella aggregans</name>
    <dbReference type="NCBI Taxonomy" id="474949"/>
    <lineage>
        <taxon>Bacteria</taxon>
        <taxon>Pseudomonadati</taxon>
        <taxon>Acidobacteriota</taxon>
        <taxon>Terriglobia</taxon>
        <taxon>Terriglobales</taxon>
        <taxon>Acidobacteriaceae</taxon>
        <taxon>Granulicella</taxon>
    </lineage>
</organism>
<evidence type="ECO:0000256" key="1">
    <source>
        <dbReference type="SAM" id="SignalP"/>
    </source>
</evidence>
<protein>
    <recommendedName>
        <fullName evidence="4">Secreted protein</fullName>
    </recommendedName>
</protein>
<dbReference type="Proteomes" id="UP000540989">
    <property type="component" value="Unassembled WGS sequence"/>
</dbReference>
<sequence>MYRIGLSVVALAAMTFAAQAQTIQVNKDNRTIAITTTDEAQAIADRAIVSIGFTVYGPDQDSTYGEASKVSNAVVKALKDAGVKAEGIESREQNLTAIDDNDKVRYSKGIRFVAAQSWGVTVPAKDAAETLHLAITAGANNSGGIDWQLVDDQALESEAATKALVHAQQIAEGMAKGLKVTLGPLVYASNQTPSNAQPRQFDRLNAFAKISDARERFQPLAISPAKISRSATVYAVFSLQ</sequence>
<accession>A0A7W7ZBI4</accession>
<feature type="signal peptide" evidence="1">
    <location>
        <begin position="1"/>
        <end position="20"/>
    </location>
</feature>
<feature type="chain" id="PRO_5030781595" description="Secreted protein" evidence="1">
    <location>
        <begin position="21"/>
        <end position="240"/>
    </location>
</feature>
<keyword evidence="3" id="KW-1185">Reference proteome</keyword>
<dbReference type="InterPro" id="IPR007497">
    <property type="entry name" value="SIMPL/DUF541"/>
</dbReference>
<dbReference type="Gene3D" id="3.30.70.2970">
    <property type="entry name" value="Protein of unknown function (DUF541), domain 2"/>
    <property type="match status" value="1"/>
</dbReference>
<comment type="caution">
    <text evidence="2">The sequence shown here is derived from an EMBL/GenBank/DDBJ whole genome shotgun (WGS) entry which is preliminary data.</text>
</comment>
<evidence type="ECO:0000313" key="3">
    <source>
        <dbReference type="Proteomes" id="UP000540989"/>
    </source>
</evidence>
<dbReference type="PANTHER" id="PTHR34387">
    <property type="entry name" value="SLR1258 PROTEIN"/>
    <property type="match status" value="1"/>
</dbReference>
<reference evidence="2 3" key="1">
    <citation type="submission" date="2020-08" db="EMBL/GenBank/DDBJ databases">
        <title>Genomic Encyclopedia of Type Strains, Phase IV (KMG-V): Genome sequencing to study the core and pangenomes of soil and plant-associated prokaryotes.</title>
        <authorList>
            <person name="Whitman W."/>
        </authorList>
    </citation>
    <scope>NUCLEOTIDE SEQUENCE [LARGE SCALE GENOMIC DNA]</scope>
    <source>
        <strain evidence="2 3">M8UP14</strain>
    </source>
</reference>
<keyword evidence="1" id="KW-0732">Signal</keyword>
<evidence type="ECO:0000313" key="2">
    <source>
        <dbReference type="EMBL" id="MBB5056564.1"/>
    </source>
</evidence>
<gene>
    <name evidence="2" type="ORF">HDF16_001249</name>
</gene>
<dbReference type="Pfam" id="PF04402">
    <property type="entry name" value="SIMPL"/>
    <property type="match status" value="1"/>
</dbReference>
<dbReference type="InterPro" id="IPR052022">
    <property type="entry name" value="26kDa_periplasmic_antigen"/>
</dbReference>
<dbReference type="GO" id="GO:0006974">
    <property type="term" value="P:DNA damage response"/>
    <property type="evidence" value="ECO:0007669"/>
    <property type="project" value="TreeGrafter"/>
</dbReference>
<dbReference type="Gene3D" id="3.30.110.170">
    <property type="entry name" value="Protein of unknown function (DUF541), domain 1"/>
    <property type="match status" value="1"/>
</dbReference>